<dbReference type="Pfam" id="PF17144">
    <property type="entry name" value="Ribosomal_L5e"/>
    <property type="match status" value="1"/>
</dbReference>
<dbReference type="GO" id="GO:0022625">
    <property type="term" value="C:cytosolic large ribosomal subunit"/>
    <property type="evidence" value="ECO:0007669"/>
    <property type="project" value="TreeGrafter"/>
</dbReference>
<evidence type="ECO:0000256" key="1">
    <source>
        <dbReference type="ARBA" id="ARBA00007116"/>
    </source>
</evidence>
<dbReference type="GO" id="GO:0008097">
    <property type="term" value="F:5S rRNA binding"/>
    <property type="evidence" value="ECO:0007669"/>
    <property type="project" value="InterPro"/>
</dbReference>
<dbReference type="Gene3D" id="3.30.420.100">
    <property type="match status" value="1"/>
</dbReference>
<accession>A0A977KC69</accession>
<reference evidence="7" key="1">
    <citation type="submission" date="2013-11" db="EMBL/GenBank/DDBJ databases">
        <title>Comparative genomics of Ignicoccus.</title>
        <authorList>
            <person name="Podar M."/>
        </authorList>
    </citation>
    <scope>NUCLEOTIDE SEQUENCE</scope>
    <source>
        <strain evidence="7">DSM 13166</strain>
    </source>
</reference>
<dbReference type="HAMAP" id="MF_01337_A">
    <property type="entry name" value="Ribosomal_uL18_A"/>
    <property type="match status" value="1"/>
</dbReference>
<keyword evidence="2 6" id="KW-0699">rRNA-binding</keyword>
<keyword evidence="8" id="KW-1185">Reference proteome</keyword>
<evidence type="ECO:0000313" key="7">
    <source>
        <dbReference type="EMBL" id="UXD22945.1"/>
    </source>
</evidence>
<dbReference type="EMBL" id="CP006868">
    <property type="protein sequence ID" value="UXD22945.1"/>
    <property type="molecule type" value="Genomic_DNA"/>
</dbReference>
<dbReference type="KEGG" id="ipc:IPA_00570"/>
<evidence type="ECO:0000256" key="6">
    <source>
        <dbReference type="HAMAP-Rule" id="MF_01337"/>
    </source>
</evidence>
<evidence type="ECO:0000256" key="4">
    <source>
        <dbReference type="ARBA" id="ARBA00022980"/>
    </source>
</evidence>
<dbReference type="AlphaFoldDB" id="A0A977KC69"/>
<comment type="similarity">
    <text evidence="1 6">Belongs to the universal ribosomal protein uL18 family.</text>
</comment>
<keyword evidence="5 6" id="KW-0687">Ribonucleoprotein</keyword>
<proteinExistence type="inferred from homology"/>
<comment type="function">
    <text evidence="6">This is one of the proteins that bind and probably mediate the attachment of the 5S RNA into the large ribosomal subunit, where it forms part of the central protuberance.</text>
</comment>
<dbReference type="PRINTS" id="PR00058">
    <property type="entry name" value="RIBOSOMALL5"/>
</dbReference>
<dbReference type="GO" id="GO:0003735">
    <property type="term" value="F:structural constituent of ribosome"/>
    <property type="evidence" value="ECO:0007669"/>
    <property type="project" value="InterPro"/>
</dbReference>
<evidence type="ECO:0000256" key="5">
    <source>
        <dbReference type="ARBA" id="ARBA00023274"/>
    </source>
</evidence>
<dbReference type="GO" id="GO:0006412">
    <property type="term" value="P:translation"/>
    <property type="evidence" value="ECO:0007669"/>
    <property type="project" value="UniProtKB-UniRule"/>
</dbReference>
<gene>
    <name evidence="6" type="primary">rpl18</name>
    <name evidence="7" type="ORF">IPA_00570</name>
</gene>
<dbReference type="NCBIfam" id="NF006342">
    <property type="entry name" value="PRK08569.1"/>
    <property type="match status" value="1"/>
</dbReference>
<name>A0A977KC69_9CREN</name>
<dbReference type="GO" id="GO:0000027">
    <property type="term" value="P:ribosomal large subunit assembly"/>
    <property type="evidence" value="ECO:0007669"/>
    <property type="project" value="TreeGrafter"/>
</dbReference>
<sequence length="202" mass="22927">MAHGPRYRVPRRRRREGKTDYHKRYRMVLSRHPRFVVRKSNKYVWVQVIEVAPEGDKVIAAAHSRELEKKYGWKGSGNSLPAVYLTGLLAALRAKKAGISYAAPDIGLHKPTKGARIFAAIKAANDAGLEVPVGEEVVPSEERIKGEHIAEYAKMLKENNPEEYNKRFATLLKKGFAPENYVEHFEEVKSKILEDYKQAQSA</sequence>
<protein>
    <recommendedName>
        <fullName evidence="6">Large ribosomal subunit protein uL18</fullName>
    </recommendedName>
</protein>
<dbReference type="InterPro" id="IPR057268">
    <property type="entry name" value="Ribosomal_L18"/>
</dbReference>
<dbReference type="Proteomes" id="UP001063698">
    <property type="component" value="Chromosome"/>
</dbReference>
<keyword evidence="4 6" id="KW-0689">Ribosomal protein</keyword>
<dbReference type="InterPro" id="IPR057267">
    <property type="entry name" value="Rbsml_uL18_arch"/>
</dbReference>
<keyword evidence="3 6" id="KW-0694">RNA-binding</keyword>
<comment type="subunit">
    <text evidence="6">Part of the 50S ribosomal subunit. Contacts the 5S and 23S rRNAs.</text>
</comment>
<organism evidence="7 8">
    <name type="scientific">Ignicoccus pacificus DSM 13166</name>
    <dbReference type="NCBI Taxonomy" id="940294"/>
    <lineage>
        <taxon>Archaea</taxon>
        <taxon>Thermoproteota</taxon>
        <taxon>Thermoprotei</taxon>
        <taxon>Desulfurococcales</taxon>
        <taxon>Desulfurococcaceae</taxon>
        <taxon>Ignicoccus</taxon>
    </lineage>
</organism>
<dbReference type="SUPFAM" id="SSF53137">
    <property type="entry name" value="Translational machinery components"/>
    <property type="match status" value="1"/>
</dbReference>
<evidence type="ECO:0000256" key="3">
    <source>
        <dbReference type="ARBA" id="ARBA00022884"/>
    </source>
</evidence>
<evidence type="ECO:0000313" key="8">
    <source>
        <dbReference type="Proteomes" id="UP001063698"/>
    </source>
</evidence>
<dbReference type="InterPro" id="IPR005485">
    <property type="entry name" value="Rbsml_uL18_euk_arch"/>
</dbReference>
<dbReference type="PANTHER" id="PTHR23410:SF12">
    <property type="entry name" value="LARGE RIBOSOMAL SUBUNIT PROTEIN UL18"/>
    <property type="match status" value="1"/>
</dbReference>
<dbReference type="CDD" id="cd00432">
    <property type="entry name" value="Ribosomal_L18_L5e"/>
    <property type="match status" value="1"/>
</dbReference>
<evidence type="ECO:0000256" key="2">
    <source>
        <dbReference type="ARBA" id="ARBA00022730"/>
    </source>
</evidence>
<dbReference type="PANTHER" id="PTHR23410">
    <property type="entry name" value="RIBOSOMAL PROTEIN L5-RELATED"/>
    <property type="match status" value="1"/>
</dbReference>